<keyword evidence="2" id="KW-1185">Reference proteome</keyword>
<dbReference type="EMBL" id="JAQQWP010000004">
    <property type="protein sequence ID" value="KAK8120423.1"/>
    <property type="molecule type" value="Genomic_DNA"/>
</dbReference>
<protein>
    <submittedName>
        <fullName evidence="1">Uncharacterized protein</fullName>
    </submittedName>
</protein>
<reference evidence="1 2" key="1">
    <citation type="submission" date="2023-01" db="EMBL/GenBank/DDBJ databases">
        <title>Analysis of 21 Apiospora genomes using comparative genomics revels a genus with tremendous synthesis potential of carbohydrate active enzymes and secondary metabolites.</title>
        <authorList>
            <person name="Sorensen T."/>
        </authorList>
    </citation>
    <scope>NUCLEOTIDE SEQUENCE [LARGE SCALE GENOMIC DNA]</scope>
    <source>
        <strain evidence="1 2">CBS 117206</strain>
    </source>
</reference>
<comment type="caution">
    <text evidence="1">The sequence shown here is derived from an EMBL/GenBank/DDBJ whole genome shotgun (WGS) entry which is preliminary data.</text>
</comment>
<evidence type="ECO:0000313" key="1">
    <source>
        <dbReference type="EMBL" id="KAK8120423.1"/>
    </source>
</evidence>
<sequence>MAQEGIGEQEAWLAKDKAIVAAASPSKPAISAKDKLQTGYYGGLVTAKGHRSHDARSQPTPNNDTTFSKFWEHKLLPRIVQILEANVQGAYVINILKGARSGERVINIMSKENCAQGHSDLFESAKNGLLPEEFRTNTIFDFRGGELVYLAESNASKALVP</sequence>
<evidence type="ECO:0000313" key="2">
    <source>
        <dbReference type="Proteomes" id="UP001392437"/>
    </source>
</evidence>
<gene>
    <name evidence="1" type="ORF">PG999_004543</name>
</gene>
<name>A0AAW0QZM8_9PEZI</name>
<organism evidence="1 2">
    <name type="scientific">Apiospora kogelbergensis</name>
    <dbReference type="NCBI Taxonomy" id="1337665"/>
    <lineage>
        <taxon>Eukaryota</taxon>
        <taxon>Fungi</taxon>
        <taxon>Dikarya</taxon>
        <taxon>Ascomycota</taxon>
        <taxon>Pezizomycotina</taxon>
        <taxon>Sordariomycetes</taxon>
        <taxon>Xylariomycetidae</taxon>
        <taxon>Amphisphaeriales</taxon>
        <taxon>Apiosporaceae</taxon>
        <taxon>Apiospora</taxon>
    </lineage>
</organism>
<accession>A0AAW0QZM8</accession>
<dbReference type="AlphaFoldDB" id="A0AAW0QZM8"/>
<dbReference type="Proteomes" id="UP001392437">
    <property type="component" value="Unassembled WGS sequence"/>
</dbReference>
<proteinExistence type="predicted"/>